<gene>
    <name evidence="2" type="ORF">M9Y10_012954</name>
</gene>
<dbReference type="PANTHER" id="PTHR42869">
    <property type="entry name" value="SLL0572 PROTEIN"/>
    <property type="match status" value="1"/>
</dbReference>
<evidence type="ECO:0000313" key="2">
    <source>
        <dbReference type="EMBL" id="KAK8857859.1"/>
    </source>
</evidence>
<proteinExistence type="predicted"/>
<organism evidence="2 3">
    <name type="scientific">Tritrichomonas musculus</name>
    <dbReference type="NCBI Taxonomy" id="1915356"/>
    <lineage>
        <taxon>Eukaryota</taxon>
        <taxon>Metamonada</taxon>
        <taxon>Parabasalia</taxon>
        <taxon>Tritrichomonadida</taxon>
        <taxon>Tritrichomonadidae</taxon>
        <taxon>Tritrichomonas</taxon>
    </lineage>
</organism>
<dbReference type="InterPro" id="IPR046537">
    <property type="entry name" value="DUF6602"/>
</dbReference>
<sequence>MTQSIRQKILIIGFDFQILHTYYRTKDQSPNNDIQGFVYIPNYPLEDPSKDPPSDPPITLAKSTTKTPIRVIPLRNLENAIHEYRITKCLFQAQNIPMKLANSIINRITACNCSIEFHRCKDVKIKVNKPTIVVSAIAHSIGKTQVCRYLCDVLHSPENKIDSLRVAVIFPITEIRSKFDAVTKSKGLSEDNDLHFELKDVDEIPKGCLSIDDQWQIKQYLERGIRVFATSDVRKAVISAEQFADLIFVDSRKCEFSYIDTQYRLCIITENAFYKPGEKNLWPGLLNLNSASEVVLISSDDIIYSETQIDRIRRPLQGKPLYYVQSSMSLDIAESRLFDHKTVVIEHEDTQGKALRAANSCGADLIPSNSASIPCLSGSDSDSEDYKVDSSAFSLDSRNDSGELSPLFAEGLPGGRQRSSIVLSTPRASSPLVEEGINEKTDQLIKDIVDQINQTDAEFVVCSLQRDIEALLEPGKTVVTAMPEIQINEDLKDYLVKFIQRRRKAPLQDHFSAQVDIIMAMAQASKQELYVSNNDSANREAFCRIFLSSHIPPGFRVTTGEIIDARSNITGQLDVVVVNDSCPSLTIDSTNSIIAPILADNVLCTIEVKTSLTSDQLKKALNQMRPVKALMPSHSTLLTPSGKVVNDPLCGKIITGIFSFNKTDEIESEIEYILSLFPGVVDFVVIPDSFGYFWNPILQVANLHEESVQPDSNNYVKVTKKGMGLGFMFGILNTFAAIRRFSGSNCLKYLHGCWGDQSEQAAKNLKHAQAMINNISKSNYLTKDVRDELYKKRNTLIKSFQKMNNKE</sequence>
<dbReference type="CDD" id="cd21173">
    <property type="entry name" value="NucC-like"/>
    <property type="match status" value="1"/>
</dbReference>
<dbReference type="EMBL" id="JAPFFF010000019">
    <property type="protein sequence ID" value="KAK8857859.1"/>
    <property type="molecule type" value="Genomic_DNA"/>
</dbReference>
<feature type="domain" description="DUF6602" evidence="1">
    <location>
        <begin position="533"/>
        <end position="630"/>
    </location>
</feature>
<dbReference type="Proteomes" id="UP001470230">
    <property type="component" value="Unassembled WGS sequence"/>
</dbReference>
<name>A0ABR2I6Z9_9EUKA</name>
<comment type="caution">
    <text evidence="2">The sequence shown here is derived from an EMBL/GenBank/DDBJ whole genome shotgun (WGS) entry which is preliminary data.</text>
</comment>
<protein>
    <recommendedName>
        <fullName evidence="1">DUF6602 domain-containing protein</fullName>
    </recommendedName>
</protein>
<dbReference type="InterPro" id="IPR053199">
    <property type="entry name" value="cDPG_synthetase-like"/>
</dbReference>
<dbReference type="Pfam" id="PF20247">
    <property type="entry name" value="DUF6602"/>
    <property type="match status" value="1"/>
</dbReference>
<accession>A0ABR2I6Z9</accession>
<evidence type="ECO:0000259" key="1">
    <source>
        <dbReference type="Pfam" id="PF20247"/>
    </source>
</evidence>
<evidence type="ECO:0000313" key="3">
    <source>
        <dbReference type="Proteomes" id="UP001470230"/>
    </source>
</evidence>
<reference evidence="2 3" key="1">
    <citation type="submission" date="2024-04" db="EMBL/GenBank/DDBJ databases">
        <title>Tritrichomonas musculus Genome.</title>
        <authorList>
            <person name="Alves-Ferreira E."/>
            <person name="Grigg M."/>
            <person name="Lorenzi H."/>
            <person name="Galac M."/>
        </authorList>
    </citation>
    <scope>NUCLEOTIDE SEQUENCE [LARGE SCALE GENOMIC DNA]</scope>
    <source>
        <strain evidence="2 3">EAF2021</strain>
    </source>
</reference>
<keyword evidence="3" id="KW-1185">Reference proteome</keyword>
<dbReference type="PANTHER" id="PTHR42869:SF1">
    <property type="entry name" value="SLL0572 PROTEIN"/>
    <property type="match status" value="1"/>
</dbReference>